<gene>
    <name evidence="2" type="ORF">HNR50_002648</name>
</gene>
<dbReference type="PANTHER" id="PTHR48094:SF12">
    <property type="entry name" value="PARKINSON DISEASE PROTEIN 7 HOMOLOG"/>
    <property type="match status" value="1"/>
</dbReference>
<proteinExistence type="predicted"/>
<accession>A0A841RAL2</accession>
<dbReference type="GO" id="GO:0005737">
    <property type="term" value="C:cytoplasm"/>
    <property type="evidence" value="ECO:0007669"/>
    <property type="project" value="TreeGrafter"/>
</dbReference>
<dbReference type="Gene3D" id="3.40.50.880">
    <property type="match status" value="1"/>
</dbReference>
<sequence length="190" mass="20866">MKKIKTLLFYYDDFSNFEVACTAFQFHDGLITAALEQRPFKSEENMVMIPHKTLDEINPAEIDLFVIPGGNPTSLFENATLRSFLTAVADRGGVVAGICGGTGLMAAMGLLKGKKCTGNSAGIGPDWKWGYPLFSESIITNESAVVVDGNMVTSQGRAFLEMSLRLNDVMGMYSSEEERQQDLDWWMGGN</sequence>
<reference evidence="2 3" key="1">
    <citation type="submission" date="2020-08" db="EMBL/GenBank/DDBJ databases">
        <title>Genomic Encyclopedia of Type Strains, Phase IV (KMG-IV): sequencing the most valuable type-strain genomes for metagenomic binning, comparative biology and taxonomic classification.</title>
        <authorList>
            <person name="Goeker M."/>
        </authorList>
    </citation>
    <scope>NUCLEOTIDE SEQUENCE [LARGE SCALE GENOMIC DNA]</scope>
    <source>
        <strain evidence="2 3">DSM 2461</strain>
    </source>
</reference>
<dbReference type="EMBL" id="JACHGJ010000005">
    <property type="protein sequence ID" value="MBB6480975.1"/>
    <property type="molecule type" value="Genomic_DNA"/>
</dbReference>
<dbReference type="InterPro" id="IPR050325">
    <property type="entry name" value="Prot/Nucl_acid_deglycase"/>
</dbReference>
<dbReference type="Pfam" id="PF01965">
    <property type="entry name" value="DJ-1_PfpI"/>
    <property type="match status" value="1"/>
</dbReference>
<dbReference type="PANTHER" id="PTHR48094">
    <property type="entry name" value="PROTEIN/NUCLEIC ACID DEGLYCASE DJ-1-RELATED"/>
    <property type="match status" value="1"/>
</dbReference>
<dbReference type="Proteomes" id="UP000587760">
    <property type="component" value="Unassembled WGS sequence"/>
</dbReference>
<dbReference type="InterPro" id="IPR002818">
    <property type="entry name" value="DJ-1/PfpI"/>
</dbReference>
<feature type="domain" description="DJ-1/PfpI" evidence="1">
    <location>
        <begin position="7"/>
        <end position="161"/>
    </location>
</feature>
<evidence type="ECO:0000313" key="2">
    <source>
        <dbReference type="EMBL" id="MBB6480975.1"/>
    </source>
</evidence>
<protein>
    <submittedName>
        <fullName evidence="2">4-methyl-5(B-hydroxyethyl)-thiazole monophosphate biosynthesis</fullName>
    </submittedName>
</protein>
<dbReference type="SUPFAM" id="SSF52317">
    <property type="entry name" value="Class I glutamine amidotransferase-like"/>
    <property type="match status" value="1"/>
</dbReference>
<dbReference type="AlphaFoldDB" id="A0A841RAL2"/>
<comment type="caution">
    <text evidence="2">The sequence shown here is derived from an EMBL/GenBank/DDBJ whole genome shotgun (WGS) entry which is preliminary data.</text>
</comment>
<evidence type="ECO:0000259" key="1">
    <source>
        <dbReference type="Pfam" id="PF01965"/>
    </source>
</evidence>
<dbReference type="InterPro" id="IPR029062">
    <property type="entry name" value="Class_I_gatase-like"/>
</dbReference>
<evidence type="ECO:0000313" key="3">
    <source>
        <dbReference type="Proteomes" id="UP000587760"/>
    </source>
</evidence>
<organism evidence="2 3">
    <name type="scientific">Spirochaeta isovalerica</name>
    <dbReference type="NCBI Taxonomy" id="150"/>
    <lineage>
        <taxon>Bacteria</taxon>
        <taxon>Pseudomonadati</taxon>
        <taxon>Spirochaetota</taxon>
        <taxon>Spirochaetia</taxon>
        <taxon>Spirochaetales</taxon>
        <taxon>Spirochaetaceae</taxon>
        <taxon>Spirochaeta</taxon>
    </lineage>
</organism>
<keyword evidence="3" id="KW-1185">Reference proteome</keyword>
<dbReference type="RefSeq" id="WP_184747227.1">
    <property type="nucleotide sequence ID" value="NZ_JACHGJ010000005.1"/>
</dbReference>
<name>A0A841RAL2_9SPIO</name>